<evidence type="ECO:0000313" key="1">
    <source>
        <dbReference type="EMBL" id="CAG8840570.1"/>
    </source>
</evidence>
<comment type="caution">
    <text evidence="1">The sequence shown here is derived from an EMBL/GenBank/DDBJ whole genome shotgun (WGS) entry which is preliminary data.</text>
</comment>
<dbReference type="Proteomes" id="UP000789920">
    <property type="component" value="Unassembled WGS sequence"/>
</dbReference>
<gene>
    <name evidence="1" type="ORF">RPERSI_LOCUS31485</name>
</gene>
<dbReference type="EMBL" id="CAJVQC010127121">
    <property type="protein sequence ID" value="CAG8840570.1"/>
    <property type="molecule type" value="Genomic_DNA"/>
</dbReference>
<name>A0ACA9SLJ4_9GLOM</name>
<evidence type="ECO:0000313" key="2">
    <source>
        <dbReference type="Proteomes" id="UP000789920"/>
    </source>
</evidence>
<keyword evidence="2" id="KW-1185">Reference proteome</keyword>
<organism evidence="1 2">
    <name type="scientific">Racocetra persica</name>
    <dbReference type="NCBI Taxonomy" id="160502"/>
    <lineage>
        <taxon>Eukaryota</taxon>
        <taxon>Fungi</taxon>
        <taxon>Fungi incertae sedis</taxon>
        <taxon>Mucoromycota</taxon>
        <taxon>Glomeromycotina</taxon>
        <taxon>Glomeromycetes</taxon>
        <taxon>Diversisporales</taxon>
        <taxon>Gigasporaceae</taxon>
        <taxon>Racocetra</taxon>
    </lineage>
</organism>
<reference evidence="1" key="1">
    <citation type="submission" date="2021-06" db="EMBL/GenBank/DDBJ databases">
        <authorList>
            <person name="Kallberg Y."/>
            <person name="Tangrot J."/>
            <person name="Rosling A."/>
        </authorList>
    </citation>
    <scope>NUCLEOTIDE SEQUENCE</scope>
    <source>
        <strain evidence="1">MA461A</strain>
    </source>
</reference>
<proteinExistence type="predicted"/>
<accession>A0ACA9SLJ4</accession>
<sequence>LPKIYPDKNLDLDGSKSEVYDDFEGLTINDSSCSIKTIMPFDDGLKIHQQIRKNEPCETTKEKRKQAWECFSENADLGNPQAKYWKGYYLWEGYHVEKNREEAIRLFKEAADDGISGAQLRYAFAMISKRDKKYTPAEIEEFKKYLTMAAENGNHVALYNLGDLYLNGKFQVEKNRELAIDKLRLAASFGNDSAKKLLEQL</sequence>
<feature type="non-terminal residue" evidence="1">
    <location>
        <position position="201"/>
    </location>
</feature>
<protein>
    <submittedName>
        <fullName evidence="1">24950_t:CDS:1</fullName>
    </submittedName>
</protein>
<feature type="non-terminal residue" evidence="1">
    <location>
        <position position="1"/>
    </location>
</feature>